<evidence type="ECO:0008006" key="3">
    <source>
        <dbReference type="Google" id="ProtNLM"/>
    </source>
</evidence>
<gene>
    <name evidence="1" type="ORF">COS49_01745</name>
</gene>
<proteinExistence type="predicted"/>
<dbReference type="Proteomes" id="UP000229894">
    <property type="component" value="Unassembled WGS sequence"/>
</dbReference>
<organism evidence="1 2">
    <name type="scientific">Candidatus Portnoybacteria bacterium CG03_land_8_20_14_0_80_41_10</name>
    <dbReference type="NCBI Taxonomy" id="1974808"/>
    <lineage>
        <taxon>Bacteria</taxon>
        <taxon>Candidatus Portnoyibacteriota</taxon>
    </lineage>
</organism>
<accession>A0A2M7BUF7</accession>
<evidence type="ECO:0000313" key="1">
    <source>
        <dbReference type="EMBL" id="PIV10212.1"/>
    </source>
</evidence>
<dbReference type="InterPro" id="IPR027417">
    <property type="entry name" value="P-loop_NTPase"/>
</dbReference>
<dbReference type="Pfam" id="PF13177">
    <property type="entry name" value="DNA_pol3_delta2"/>
    <property type="match status" value="1"/>
</dbReference>
<dbReference type="EMBL" id="PEUX01000036">
    <property type="protein sequence ID" value="PIV10212.1"/>
    <property type="molecule type" value="Genomic_DNA"/>
</dbReference>
<dbReference type="InterPro" id="IPR050238">
    <property type="entry name" value="DNA_Rep/Repair_Clamp_Loader"/>
</dbReference>
<dbReference type="SUPFAM" id="SSF52540">
    <property type="entry name" value="P-loop containing nucleoside triphosphate hydrolases"/>
    <property type="match status" value="1"/>
</dbReference>
<dbReference type="PANTHER" id="PTHR11669:SF8">
    <property type="entry name" value="DNA POLYMERASE III SUBUNIT DELTA"/>
    <property type="match status" value="1"/>
</dbReference>
<dbReference type="GO" id="GO:0006261">
    <property type="term" value="P:DNA-templated DNA replication"/>
    <property type="evidence" value="ECO:0007669"/>
    <property type="project" value="TreeGrafter"/>
</dbReference>
<dbReference type="PANTHER" id="PTHR11669">
    <property type="entry name" value="REPLICATION FACTOR C / DNA POLYMERASE III GAMMA-TAU SUBUNIT"/>
    <property type="match status" value="1"/>
</dbReference>
<comment type="caution">
    <text evidence="1">The sequence shown here is derived from an EMBL/GenBank/DDBJ whole genome shotgun (WGS) entry which is preliminary data.</text>
</comment>
<evidence type="ECO:0000313" key="2">
    <source>
        <dbReference type="Proteomes" id="UP000229894"/>
    </source>
</evidence>
<name>A0A2M7BUF7_9BACT</name>
<protein>
    <recommendedName>
        <fullName evidence="3">DNA polymerase III subunit delta</fullName>
    </recommendedName>
</protein>
<sequence length="303" mass="34391">MIIGHQPILKLLKKSIENKRLAHAYLFAGPEHLGKKTVALEFIRMLNGPEIGQAVHPDILIVEPELVEKKGVKKELEIGIDQARQIQHQMSLFPYQAPYKVVLIDQAEKMTVEAGNCLLKTLEEPSGQAILILIAAQPQLLLPTIVSRCQLIKFLTVGEEEIKKNVSDSKIIRLANGRPGLAIQYLKEPALFQEQDKIISQLEKLVRADLNEGYQYVENMAKDIPRARKILKNWLFWFRDLLLLALGCPDLIIYPEAKQYQNCYSLTKLKNIIQAITKTDSLLANPSINHRLALEVLILEIVR</sequence>
<dbReference type="Gene3D" id="3.40.50.300">
    <property type="entry name" value="P-loop containing nucleotide triphosphate hydrolases"/>
    <property type="match status" value="1"/>
</dbReference>
<reference evidence="2" key="1">
    <citation type="submission" date="2017-09" db="EMBL/GenBank/DDBJ databases">
        <title>Depth-based differentiation of microbial function through sediment-hosted aquifers and enrichment of novel symbionts in the deep terrestrial subsurface.</title>
        <authorList>
            <person name="Probst A.J."/>
            <person name="Ladd B."/>
            <person name="Jarett J.K."/>
            <person name="Geller-Mcgrath D.E."/>
            <person name="Sieber C.M.K."/>
            <person name="Emerson J.B."/>
            <person name="Anantharaman K."/>
            <person name="Thomas B.C."/>
            <person name="Malmstrom R."/>
            <person name="Stieglmeier M."/>
            <person name="Klingl A."/>
            <person name="Woyke T."/>
            <person name="Ryan C.M."/>
            <person name="Banfield J.F."/>
        </authorList>
    </citation>
    <scope>NUCLEOTIDE SEQUENCE [LARGE SCALE GENOMIC DNA]</scope>
</reference>
<dbReference type="AlphaFoldDB" id="A0A2M7BUF7"/>